<organism evidence="2 3">
    <name type="scientific">Pyrrhoderma noxium</name>
    <dbReference type="NCBI Taxonomy" id="2282107"/>
    <lineage>
        <taxon>Eukaryota</taxon>
        <taxon>Fungi</taxon>
        <taxon>Dikarya</taxon>
        <taxon>Basidiomycota</taxon>
        <taxon>Agaricomycotina</taxon>
        <taxon>Agaricomycetes</taxon>
        <taxon>Hymenochaetales</taxon>
        <taxon>Hymenochaetaceae</taxon>
        <taxon>Pyrrhoderma</taxon>
    </lineage>
</organism>
<feature type="region of interest" description="Disordered" evidence="1">
    <location>
        <begin position="175"/>
        <end position="310"/>
    </location>
</feature>
<feature type="compositionally biased region" description="Basic and acidic residues" evidence="1">
    <location>
        <begin position="245"/>
        <end position="269"/>
    </location>
</feature>
<gene>
    <name evidence="2" type="ORF">PNOK_0653800</name>
</gene>
<dbReference type="AlphaFoldDB" id="A0A286UEK2"/>
<protein>
    <submittedName>
        <fullName evidence="2">Uncharacterized protein</fullName>
    </submittedName>
</protein>
<name>A0A286UEK2_9AGAM</name>
<keyword evidence="3" id="KW-1185">Reference proteome</keyword>
<evidence type="ECO:0000313" key="2">
    <source>
        <dbReference type="EMBL" id="PAV18052.1"/>
    </source>
</evidence>
<reference evidence="2 3" key="1">
    <citation type="journal article" date="2017" name="Mol. Ecol.">
        <title>Comparative and population genomic landscape of Phellinus noxius: A hypervariable fungus causing root rot in trees.</title>
        <authorList>
            <person name="Chung C.L."/>
            <person name="Lee T.J."/>
            <person name="Akiba M."/>
            <person name="Lee H.H."/>
            <person name="Kuo T.H."/>
            <person name="Liu D."/>
            <person name="Ke H.M."/>
            <person name="Yokoi T."/>
            <person name="Roa M.B."/>
            <person name="Lu M.J."/>
            <person name="Chang Y.Y."/>
            <person name="Ann P.J."/>
            <person name="Tsai J.N."/>
            <person name="Chen C.Y."/>
            <person name="Tzean S.S."/>
            <person name="Ota Y."/>
            <person name="Hattori T."/>
            <person name="Sahashi N."/>
            <person name="Liou R.F."/>
            <person name="Kikuchi T."/>
            <person name="Tsai I.J."/>
        </authorList>
    </citation>
    <scope>NUCLEOTIDE SEQUENCE [LARGE SCALE GENOMIC DNA]</scope>
    <source>
        <strain evidence="2 3">FFPRI411160</strain>
    </source>
</reference>
<sequence>MVNLTRYHRNIDTDQILRSILLVPKVKQKHIKSLKLRLMYRPKIRSSFVFISRQLSTLNPSASLYNNHFCTTPLILSQHYQPTTPSSPGLRALQLGSGNTANIPHVKQKKYVSQLDPSIGYARHLTASHPTMSVPVSSNDIFYESSQISCDCADQSEDIKPRNTYNVDCFASDSPAMGHGDESQNPNQLQSSTCSIYAPGPSSGSTLNGGSITPSPSLSSEGHQSSDTQILSSSRSPTPSFSDLPEERPQQRRRITLRDSQRCIGHDVNETSDAPLTLRQKRTKKSSQARTKDNKVEKGKGRNSTRTYPNGSASFSTFVVDPTPLSYEPSGATYMSTMDFEATSDSQVFEHGPTDLPPRPYIGGPDAASPWKPRKNLGTIPGSALDYLPVVEDRMARLEKALHAYVRFRGEQALRNATLPGLSCDENDSSDNQWTLTAFDWLSMNSL</sequence>
<feature type="compositionally biased region" description="Polar residues" evidence="1">
    <location>
        <begin position="183"/>
        <end position="195"/>
    </location>
</feature>
<dbReference type="InParanoid" id="A0A286UEK2"/>
<evidence type="ECO:0000256" key="1">
    <source>
        <dbReference type="SAM" id="MobiDB-lite"/>
    </source>
</evidence>
<evidence type="ECO:0000313" key="3">
    <source>
        <dbReference type="Proteomes" id="UP000217199"/>
    </source>
</evidence>
<feature type="compositionally biased region" description="Basic and acidic residues" evidence="1">
    <location>
        <begin position="290"/>
        <end position="300"/>
    </location>
</feature>
<dbReference type="Proteomes" id="UP000217199">
    <property type="component" value="Unassembled WGS sequence"/>
</dbReference>
<feature type="compositionally biased region" description="Polar residues" evidence="1">
    <location>
        <begin position="202"/>
        <end position="231"/>
    </location>
</feature>
<comment type="caution">
    <text evidence="2">The sequence shown here is derived from an EMBL/GenBank/DDBJ whole genome shotgun (WGS) entry which is preliminary data.</text>
</comment>
<dbReference type="EMBL" id="NBII01000006">
    <property type="protein sequence ID" value="PAV18052.1"/>
    <property type="molecule type" value="Genomic_DNA"/>
</dbReference>
<proteinExistence type="predicted"/>
<feature type="compositionally biased region" description="Low complexity" evidence="1">
    <location>
        <begin position="232"/>
        <end position="242"/>
    </location>
</feature>
<dbReference type="OrthoDB" id="3268316at2759"/>
<accession>A0A286UEK2</accession>